<evidence type="ECO:0000313" key="6">
    <source>
        <dbReference type="Proteomes" id="UP000295197"/>
    </source>
</evidence>
<protein>
    <submittedName>
        <fullName evidence="5">Type I restriction enzyme S subunit</fullName>
    </submittedName>
</protein>
<dbReference type="AlphaFoldDB" id="A0A4R3W1R5"/>
<dbReference type="RefSeq" id="WP_165894344.1">
    <property type="nucleotide sequence ID" value="NZ_SMBZ01000001.1"/>
</dbReference>
<gene>
    <name evidence="5" type="ORF">EDC17_1001132</name>
</gene>
<accession>A0A4R3W1R5</accession>
<evidence type="ECO:0000256" key="3">
    <source>
        <dbReference type="ARBA" id="ARBA00023125"/>
    </source>
</evidence>
<dbReference type="GO" id="GO:0003677">
    <property type="term" value="F:DNA binding"/>
    <property type="evidence" value="ECO:0007669"/>
    <property type="project" value="UniProtKB-KW"/>
</dbReference>
<sequence>MSKNKKLIPELRFPEFEKNETWAERKLSDVLFEHKEKSTGKEEVYSVSVHKGVVNQIEHLGRVFAASNTSNYKKVLPGDIIYTKSPTGDFPFGIIKQSKVSTPVIVSPLYGVFRPETNDIGIILDAYFEYPERTINYLSSIIQKGAKNTINIHNDTFLSKSLILPVDKKEQQKIASCISSLEEMITAHSQKLDLLKSHKKGLMQNLFPQEGEKVPRYRFKEFENDGEWKKKPVKQLFSIFQGYAFASNDNVTSGTRWIKIADVGIQEMKNDTQSFLPMEFKEKYKKFLVKKGDYVLALTRPILNMKLKIARIDEAFNDSLLNQRVGKIVTSNDSSFVYYLLQTTKMIENINKNIAGNEPPNLSFQQIEDIEVFLPSKMIEQQKIASCLSALDELITSQTEQIEQLKQHKKGLMQGLFPKMND</sequence>
<evidence type="ECO:0000256" key="1">
    <source>
        <dbReference type="ARBA" id="ARBA00010923"/>
    </source>
</evidence>
<dbReference type="EMBL" id="SMBZ01000001">
    <property type="protein sequence ID" value="TCV20789.1"/>
    <property type="molecule type" value="Genomic_DNA"/>
</dbReference>
<dbReference type="Proteomes" id="UP000295197">
    <property type="component" value="Unassembled WGS sequence"/>
</dbReference>
<dbReference type="GO" id="GO:0009307">
    <property type="term" value="P:DNA restriction-modification system"/>
    <property type="evidence" value="ECO:0007669"/>
    <property type="project" value="UniProtKB-KW"/>
</dbReference>
<keyword evidence="3" id="KW-0238">DNA-binding</keyword>
<comment type="similarity">
    <text evidence="1">Belongs to the type-I restriction system S methylase family.</text>
</comment>
<dbReference type="InterPro" id="IPR044946">
    <property type="entry name" value="Restrct_endonuc_typeI_TRD_sf"/>
</dbReference>
<dbReference type="InterPro" id="IPR000055">
    <property type="entry name" value="Restrct_endonuc_typeI_TRD"/>
</dbReference>
<dbReference type="PANTHER" id="PTHR30408">
    <property type="entry name" value="TYPE-1 RESTRICTION ENZYME ECOKI SPECIFICITY PROTEIN"/>
    <property type="match status" value="1"/>
</dbReference>
<dbReference type="CDD" id="cd17259">
    <property type="entry name" value="RMtype1_S_StySKI-TRD2-CR2_like"/>
    <property type="match status" value="1"/>
</dbReference>
<reference evidence="5 6" key="1">
    <citation type="submission" date="2019-03" db="EMBL/GenBank/DDBJ databases">
        <title>Genomic Encyclopedia of Type Strains, Phase IV (KMG-IV): sequencing the most valuable type-strain genomes for metagenomic binning, comparative biology and taxonomic classification.</title>
        <authorList>
            <person name="Goeker M."/>
        </authorList>
    </citation>
    <scope>NUCLEOTIDE SEQUENCE [LARGE SCALE GENOMIC DNA]</scope>
    <source>
        <strain evidence="5 6">DSM 22362</strain>
    </source>
</reference>
<feature type="domain" description="Type I restriction modification DNA specificity" evidence="4">
    <location>
        <begin position="227"/>
        <end position="407"/>
    </location>
</feature>
<keyword evidence="6" id="KW-1185">Reference proteome</keyword>
<evidence type="ECO:0000256" key="2">
    <source>
        <dbReference type="ARBA" id="ARBA00022747"/>
    </source>
</evidence>
<evidence type="ECO:0000313" key="5">
    <source>
        <dbReference type="EMBL" id="TCV20789.1"/>
    </source>
</evidence>
<keyword evidence="2" id="KW-0680">Restriction system</keyword>
<name>A0A4R3W1R5_9SPHI</name>
<proteinExistence type="inferred from homology"/>
<dbReference type="Gene3D" id="1.10.287.1120">
    <property type="entry name" value="Bipartite methylase S protein"/>
    <property type="match status" value="1"/>
</dbReference>
<dbReference type="SUPFAM" id="SSF116734">
    <property type="entry name" value="DNA methylase specificity domain"/>
    <property type="match status" value="2"/>
</dbReference>
<dbReference type="PANTHER" id="PTHR30408:SF12">
    <property type="entry name" value="TYPE I RESTRICTION ENZYME MJAVIII SPECIFICITY SUBUNIT"/>
    <property type="match status" value="1"/>
</dbReference>
<dbReference type="InterPro" id="IPR052021">
    <property type="entry name" value="Type-I_RS_S_subunit"/>
</dbReference>
<evidence type="ECO:0000259" key="4">
    <source>
        <dbReference type="Pfam" id="PF01420"/>
    </source>
</evidence>
<dbReference type="Gene3D" id="3.90.220.20">
    <property type="entry name" value="DNA methylase specificity domains"/>
    <property type="match status" value="2"/>
</dbReference>
<dbReference type="Pfam" id="PF01420">
    <property type="entry name" value="Methylase_S"/>
    <property type="match status" value="1"/>
</dbReference>
<organism evidence="5 6">
    <name type="scientific">Sphingobacterium alimentarium</name>
    <dbReference type="NCBI Taxonomy" id="797292"/>
    <lineage>
        <taxon>Bacteria</taxon>
        <taxon>Pseudomonadati</taxon>
        <taxon>Bacteroidota</taxon>
        <taxon>Sphingobacteriia</taxon>
        <taxon>Sphingobacteriales</taxon>
        <taxon>Sphingobacteriaceae</taxon>
        <taxon>Sphingobacterium</taxon>
    </lineage>
</organism>
<comment type="caution">
    <text evidence="5">The sequence shown here is derived from an EMBL/GenBank/DDBJ whole genome shotgun (WGS) entry which is preliminary data.</text>
</comment>